<dbReference type="InterPro" id="IPR036812">
    <property type="entry name" value="NAD(P)_OxRdtase_dom_sf"/>
</dbReference>
<organism evidence="2 3">
    <name type="scientific">Paenibacillus alginolyticus</name>
    <dbReference type="NCBI Taxonomy" id="59839"/>
    <lineage>
        <taxon>Bacteria</taxon>
        <taxon>Bacillati</taxon>
        <taxon>Bacillota</taxon>
        <taxon>Bacilli</taxon>
        <taxon>Bacillales</taxon>
        <taxon>Paenibacillaceae</taxon>
        <taxon>Paenibacillus</taxon>
    </lineage>
</organism>
<proteinExistence type="predicted"/>
<sequence>MAEWALAWCLKHQAVTSVIPGCKSPEQVQANAKLRNLIL</sequence>
<reference evidence="2 3" key="1">
    <citation type="submission" date="2022-05" db="EMBL/GenBank/DDBJ databases">
        <title>Genome Sequencing of Bee-Associated Microbes.</title>
        <authorList>
            <person name="Dunlap C."/>
        </authorList>
    </citation>
    <scope>NUCLEOTIDE SEQUENCE [LARGE SCALE GENOMIC DNA]</scope>
    <source>
        <strain evidence="2 3">NRRL B-14421</strain>
    </source>
</reference>
<evidence type="ECO:0000259" key="1">
    <source>
        <dbReference type="Pfam" id="PF00248"/>
    </source>
</evidence>
<accession>A0ABT4G8H9</accession>
<dbReference type="EMBL" id="JAMDMX010000014">
    <property type="protein sequence ID" value="MCY9692481.1"/>
    <property type="molecule type" value="Genomic_DNA"/>
</dbReference>
<dbReference type="Proteomes" id="UP001527099">
    <property type="component" value="Unassembled WGS sequence"/>
</dbReference>
<evidence type="ECO:0000313" key="2">
    <source>
        <dbReference type="EMBL" id="MCY9692481.1"/>
    </source>
</evidence>
<gene>
    <name evidence="2" type="ORF">M5X19_06085</name>
</gene>
<evidence type="ECO:0000313" key="3">
    <source>
        <dbReference type="Proteomes" id="UP001527099"/>
    </source>
</evidence>
<keyword evidence="3" id="KW-1185">Reference proteome</keyword>
<dbReference type="Pfam" id="PF00248">
    <property type="entry name" value="Aldo_ket_red"/>
    <property type="match status" value="1"/>
</dbReference>
<dbReference type="SUPFAM" id="SSF51430">
    <property type="entry name" value="NAD(P)-linked oxidoreductase"/>
    <property type="match status" value="1"/>
</dbReference>
<protein>
    <submittedName>
        <fullName evidence="2">Aldo/keto reductase</fullName>
    </submittedName>
</protein>
<dbReference type="InterPro" id="IPR023210">
    <property type="entry name" value="NADP_OxRdtase_dom"/>
</dbReference>
<comment type="caution">
    <text evidence="2">The sequence shown here is derived from an EMBL/GenBank/DDBJ whole genome shotgun (WGS) entry which is preliminary data.</text>
</comment>
<name>A0ABT4G8H9_9BACL</name>
<feature type="domain" description="NADP-dependent oxidoreductase" evidence="1">
    <location>
        <begin position="1"/>
        <end position="36"/>
    </location>
</feature>
<dbReference type="Gene3D" id="3.20.20.100">
    <property type="entry name" value="NADP-dependent oxidoreductase domain"/>
    <property type="match status" value="1"/>
</dbReference>